<dbReference type="EMBL" id="LJTC01000003">
    <property type="protein sequence ID" value="KPM84332.1"/>
    <property type="molecule type" value="Genomic_DNA"/>
</dbReference>
<evidence type="ECO:0000313" key="3">
    <source>
        <dbReference type="Proteomes" id="UP000050378"/>
    </source>
</evidence>
<feature type="domain" description="SnoaL-like" evidence="1">
    <location>
        <begin position="12"/>
        <end position="118"/>
    </location>
</feature>
<dbReference type="PATRIC" id="fig|570156.3.peg.2060"/>
<gene>
    <name evidence="2" type="ORF">AOG27_05385</name>
</gene>
<dbReference type="OrthoDB" id="1115105at2"/>
<evidence type="ECO:0000259" key="1">
    <source>
        <dbReference type="Pfam" id="PF12680"/>
    </source>
</evidence>
<protein>
    <submittedName>
        <fullName evidence="2">Transcriptional regulator</fullName>
    </submittedName>
</protein>
<dbReference type="SUPFAM" id="SSF54427">
    <property type="entry name" value="NTF2-like"/>
    <property type="match status" value="1"/>
</dbReference>
<dbReference type="InterPro" id="IPR032710">
    <property type="entry name" value="NTF2-like_dom_sf"/>
</dbReference>
<proteinExistence type="predicted"/>
<sequence length="148" mass="17100">MDKAILDRFIDVYQTLNKDNLQLLNEIYHTDIHFADPLHAVNGLGELREYFKNLYANVLSCEFVIEDSYVTENTEGKDDIAFIYWTMQYRHPKLNKGQAISVAGHSRLKFAGDKIINHRDYFDVGAMLYRHIPVLGSAVKYIDKRASA</sequence>
<accession>A0A0P7DSU0</accession>
<dbReference type="InterPro" id="IPR037401">
    <property type="entry name" value="SnoaL-like"/>
</dbReference>
<reference evidence="2 3" key="1">
    <citation type="submission" date="2015-09" db="EMBL/GenBank/DDBJ databases">
        <title>Draft Genome Sequence of Pseudoalteromonas lipolytica UCD-48B.</title>
        <authorList>
            <person name="Krusor M."/>
            <person name="Coil D.A."/>
            <person name="Lang J.M."/>
            <person name="Eisen J.A."/>
            <person name="Alexiev A."/>
        </authorList>
    </citation>
    <scope>NUCLEOTIDE SEQUENCE [LARGE SCALE GENOMIC DNA]</scope>
    <source>
        <strain evidence="2 3">UCD-48B</strain>
    </source>
</reference>
<name>A0A0P7DSU0_9GAMM</name>
<dbReference type="RefSeq" id="WP_054551990.1">
    <property type="nucleotide sequence ID" value="NZ_LJTC01000003.1"/>
</dbReference>
<dbReference type="Proteomes" id="UP000050378">
    <property type="component" value="Unassembled WGS sequence"/>
</dbReference>
<dbReference type="STRING" id="570156.AOG27_05385"/>
<organism evidence="2 3">
    <name type="scientific">Pseudoalteromonas lipolytica</name>
    <dbReference type="NCBI Taxonomy" id="570156"/>
    <lineage>
        <taxon>Bacteria</taxon>
        <taxon>Pseudomonadati</taxon>
        <taxon>Pseudomonadota</taxon>
        <taxon>Gammaproteobacteria</taxon>
        <taxon>Alteromonadales</taxon>
        <taxon>Pseudoalteromonadaceae</taxon>
        <taxon>Pseudoalteromonas</taxon>
    </lineage>
</organism>
<dbReference type="Gene3D" id="3.10.450.50">
    <property type="match status" value="1"/>
</dbReference>
<dbReference type="AlphaFoldDB" id="A0A0P7DSU0"/>
<evidence type="ECO:0000313" key="2">
    <source>
        <dbReference type="EMBL" id="KPM84332.1"/>
    </source>
</evidence>
<dbReference type="Pfam" id="PF12680">
    <property type="entry name" value="SnoaL_2"/>
    <property type="match status" value="1"/>
</dbReference>
<comment type="caution">
    <text evidence="2">The sequence shown here is derived from an EMBL/GenBank/DDBJ whole genome shotgun (WGS) entry which is preliminary data.</text>
</comment>